<evidence type="ECO:0000256" key="1">
    <source>
        <dbReference type="ARBA" id="ARBA00004141"/>
    </source>
</evidence>
<dbReference type="EMBL" id="CAJNNW010025882">
    <property type="protein sequence ID" value="CAE8680668.1"/>
    <property type="molecule type" value="Genomic_DNA"/>
</dbReference>
<evidence type="ECO:0000259" key="6">
    <source>
        <dbReference type="Pfam" id="PF01490"/>
    </source>
</evidence>
<keyword evidence="3 5" id="KW-1133">Transmembrane helix</keyword>
<protein>
    <recommendedName>
        <fullName evidence="6">Amino acid transporter transmembrane domain-containing protein</fullName>
    </recommendedName>
</protein>
<sequence length="617" mass="67665">MPISKRYVHRLLDRFVVAWDEKYKRATLLENIEVPKGGRMIIVGDTHGAVTSVTMRVLFLVFVLAATAAAPENGAEACEETSMLQVKALQNETKTAPPLPKSQRSEQSSLSWDRVLNVFKSQARLWNLDRRHLVKLSEEQRPSFSETDAVTDASHDQYEIEWLTMIPCIVIGVAITAFLVTFAFQNLQGEAAKPVEAIEEVKGMTEMQMLFNMVQNIVGEGMLSLPAGIAGGTGLFAGSLIAFFFCSLMGYTFSIMGRTCHATGEKTHKDCGQKVMGPKMAQTMAIILMLKTIFTCLTYAIVIGESFSRILAAFGVQGLFSTSQAVLIGISLCILLPLCLQRDLSILSYTSMIGICGQVWVVLFMQIRYMDKSYTPGGIYYEQIEARDRPSFGDGGVLYWKTSAATFVLLGSLSTAFIAHYNAPKFYSQLRDATPARFNRVVAGAFGFSMVIYFWIMSVGYLTFGKAAEGLILNNYSEHDPLATSARIAIGFAVTFGFPFGFTGLRDSTMSVFEMGSDKFVPVTLTLLTFITTMGCFFHDLGLANSLGGAVFGALITLIFPGLLCWCAGTTPGITEFSPFESKYVAFLVIALGVSLLVFGSVLVVITRYFPEVIHGH</sequence>
<dbReference type="InterPro" id="IPR013057">
    <property type="entry name" value="AA_transpt_TM"/>
</dbReference>
<comment type="subcellular location">
    <subcellularLocation>
        <location evidence="1">Membrane</location>
        <topology evidence="1">Multi-pass membrane protein</topology>
    </subcellularLocation>
</comment>
<dbReference type="Proteomes" id="UP000626109">
    <property type="component" value="Unassembled WGS sequence"/>
</dbReference>
<keyword evidence="4 5" id="KW-0472">Membrane</keyword>
<evidence type="ECO:0000256" key="2">
    <source>
        <dbReference type="ARBA" id="ARBA00022692"/>
    </source>
</evidence>
<feature type="transmembrane region" description="Helical" evidence="5">
    <location>
        <begin position="162"/>
        <end position="184"/>
    </location>
</feature>
<feature type="transmembrane region" description="Helical" evidence="5">
    <location>
        <begin position="550"/>
        <end position="572"/>
    </location>
</feature>
<feature type="transmembrane region" description="Helical" evidence="5">
    <location>
        <begin position="584"/>
        <end position="610"/>
    </location>
</feature>
<evidence type="ECO:0000256" key="5">
    <source>
        <dbReference type="SAM" id="Phobius"/>
    </source>
</evidence>
<evidence type="ECO:0000313" key="8">
    <source>
        <dbReference type="Proteomes" id="UP000626109"/>
    </source>
</evidence>
<accession>A0A813JI63</accession>
<dbReference type="PANTHER" id="PTHR22950">
    <property type="entry name" value="AMINO ACID TRANSPORTER"/>
    <property type="match status" value="1"/>
</dbReference>
<dbReference type="PANTHER" id="PTHR22950:SF652">
    <property type="entry name" value="TRANSMEMBRANE AMINO ACID TRANSPORTER FAMILY PROTEIN"/>
    <property type="match status" value="1"/>
</dbReference>
<evidence type="ECO:0000256" key="4">
    <source>
        <dbReference type="ARBA" id="ARBA00023136"/>
    </source>
</evidence>
<feature type="transmembrane region" description="Helical" evidence="5">
    <location>
        <begin position="310"/>
        <end position="339"/>
    </location>
</feature>
<dbReference type="GO" id="GO:0015179">
    <property type="term" value="F:L-amino acid transmembrane transporter activity"/>
    <property type="evidence" value="ECO:0007669"/>
    <property type="project" value="TreeGrafter"/>
</dbReference>
<feature type="transmembrane region" description="Helical" evidence="5">
    <location>
        <begin position="398"/>
        <end position="421"/>
    </location>
</feature>
<evidence type="ECO:0000256" key="3">
    <source>
        <dbReference type="ARBA" id="ARBA00022989"/>
    </source>
</evidence>
<feature type="domain" description="Amino acid transporter transmembrane" evidence="6">
    <location>
        <begin position="205"/>
        <end position="604"/>
    </location>
</feature>
<feature type="transmembrane region" description="Helical" evidence="5">
    <location>
        <begin position="484"/>
        <end position="502"/>
    </location>
</feature>
<feature type="transmembrane region" description="Helical" evidence="5">
    <location>
        <begin position="229"/>
        <end position="251"/>
    </location>
</feature>
<dbReference type="Pfam" id="PF01490">
    <property type="entry name" value="Aa_trans"/>
    <property type="match status" value="1"/>
</dbReference>
<feature type="transmembrane region" description="Helical" evidence="5">
    <location>
        <begin position="284"/>
        <end position="304"/>
    </location>
</feature>
<feature type="transmembrane region" description="Helical" evidence="5">
    <location>
        <begin position="346"/>
        <end position="367"/>
    </location>
</feature>
<proteinExistence type="predicted"/>
<gene>
    <name evidence="7" type="ORF">PGLA2088_LOCUS22026</name>
</gene>
<organism evidence="7 8">
    <name type="scientific">Polarella glacialis</name>
    <name type="common">Dinoflagellate</name>
    <dbReference type="NCBI Taxonomy" id="89957"/>
    <lineage>
        <taxon>Eukaryota</taxon>
        <taxon>Sar</taxon>
        <taxon>Alveolata</taxon>
        <taxon>Dinophyceae</taxon>
        <taxon>Suessiales</taxon>
        <taxon>Suessiaceae</taxon>
        <taxon>Polarella</taxon>
    </lineage>
</organism>
<evidence type="ECO:0000313" key="7">
    <source>
        <dbReference type="EMBL" id="CAE8680668.1"/>
    </source>
</evidence>
<dbReference type="AlphaFoldDB" id="A0A813JI63"/>
<name>A0A813JI63_POLGL</name>
<dbReference type="GO" id="GO:0016020">
    <property type="term" value="C:membrane"/>
    <property type="evidence" value="ECO:0007669"/>
    <property type="project" value="UniProtKB-SubCell"/>
</dbReference>
<reference evidence="7" key="1">
    <citation type="submission" date="2021-02" db="EMBL/GenBank/DDBJ databases">
        <authorList>
            <person name="Dougan E. K."/>
            <person name="Rhodes N."/>
            <person name="Thang M."/>
            <person name="Chan C."/>
        </authorList>
    </citation>
    <scope>NUCLEOTIDE SEQUENCE</scope>
</reference>
<feature type="transmembrane region" description="Helical" evidence="5">
    <location>
        <begin position="441"/>
        <end position="464"/>
    </location>
</feature>
<keyword evidence="2 5" id="KW-0812">Transmembrane</keyword>
<comment type="caution">
    <text evidence="7">The sequence shown here is derived from an EMBL/GenBank/DDBJ whole genome shotgun (WGS) entry which is preliminary data.</text>
</comment>